<dbReference type="InterPro" id="IPR011833">
    <property type="entry name" value="Glycg_phsphrylas"/>
</dbReference>
<protein>
    <recommendedName>
        <fullName evidence="8">Alpha-1,4 glucan phosphorylase</fullName>
        <ecNumber evidence="8">2.4.1.1</ecNumber>
    </recommendedName>
</protein>
<dbReference type="GO" id="GO:0005737">
    <property type="term" value="C:cytoplasm"/>
    <property type="evidence" value="ECO:0007669"/>
    <property type="project" value="TreeGrafter"/>
</dbReference>
<dbReference type="InterPro" id="IPR000811">
    <property type="entry name" value="Glyco_trans_35"/>
</dbReference>
<comment type="similarity">
    <text evidence="2 8">Belongs to the glycogen phosphorylase family.</text>
</comment>
<evidence type="ECO:0000313" key="9">
    <source>
        <dbReference type="EMBL" id="RBP97792.1"/>
    </source>
</evidence>
<comment type="function">
    <text evidence="8">Allosteric enzyme that catalyzes the rate-limiting step in glycogen catabolism, the phosphorolytic cleavage of glycogen to produce glucose-1-phosphate, and plays a central role in maintaining cellular and organismal glucose homeostasis.</text>
</comment>
<evidence type="ECO:0000313" key="10">
    <source>
        <dbReference type="Proteomes" id="UP000252530"/>
    </source>
</evidence>
<sequence>MTEQTAPHSPISAEQFAEQIRQELEYSQGVRPEQATAADVYVATSLAVRKQLMDSWMRTQQDIVQGKTKAVGYLSAEFLMGKQLRNALLSAGLTDQFEQAVTQLGFDIQAVIDAEVEPGLGNGGLGRLAACYIDSMASLAVPAFGYGIQYRYGIFKQEFDAQGRQVERPDYWLDNEEPWGHVDYNRSQRVSFGGKVVEENGHKVWKPAWSVRAVPVDYLVPGYASGRVNTLRLWSAKSYDEFDLLTFNNSQYLDAVRPQVKAENISKILYPEDSTPQGKSLRLEQQYFFVSASIHDAIRVFYPGQDQPDLTSFPDKICFQLNDTHPVIGIPELMRVLIDEYGYDWNAAWSITTRTFNYTCHTLLPEALEVWPAKLIGELLPRHLQIIQQIDRHFLAELEGKVADPQQIERMRIISTGEDPQVRMAYLATVAGEHVNGVAELHSQLLKDVTLHDFSLVYPGKFTNVTNGVTPRRFIKLANPRLSALITEGLGTDRWLSDLSLLEGLRPLAQDDGFVGRFAQVKRDNKADFAAFAKREYGFDLNPDTMFDSMVKRLHEYKRQSLKILAVIADYADIKSGRVSADDLLPRTVLFGAKAAPGYRMAKLTIQLINNVARVVNTDPEVKGRLSVHFAPNYNIRMAQHLIPATELDEQISQAGKEASGTGNMKFAFNGALTVGTLDGANVEIRQRVGAENFFLFGMTVEEVDALYAKGYQPESYYQADPRLKAAIDMVADGSFSDGDCGTYAALVDDWLHKDYFMTLADFTAYNQIQSDIEALYRQPLEWSRKALLNVASSGFFSSDRAIGDYLERIWKTGSMD</sequence>
<reference evidence="9 10" key="1">
    <citation type="submission" date="2017-10" db="EMBL/GenBank/DDBJ databases">
        <title>Bifidobacterium xylocopum sp. nov. and Bifidobacterium aemilianum sp. nov., from the carpenter bee (Xylocopa violacea) digestive tract.</title>
        <authorList>
            <person name="Alberoni D."/>
            <person name="Baffoni L."/>
            <person name="Di Gioia D."/>
            <person name="Gaggia F."/>
            <person name="Biavati B."/>
        </authorList>
    </citation>
    <scope>NUCLEOTIDE SEQUENCE [LARGE SCALE GENOMIC DNA]</scope>
    <source>
        <strain evidence="9 10">XV10</strain>
    </source>
</reference>
<gene>
    <name evidence="9" type="ORF">CRD60_04135</name>
</gene>
<evidence type="ECO:0000256" key="2">
    <source>
        <dbReference type="ARBA" id="ARBA00006047"/>
    </source>
</evidence>
<evidence type="ECO:0000256" key="4">
    <source>
        <dbReference type="ARBA" id="ARBA00022679"/>
    </source>
</evidence>
<dbReference type="Proteomes" id="UP000252530">
    <property type="component" value="Unassembled WGS sequence"/>
</dbReference>
<keyword evidence="3 8" id="KW-0328">Glycosyltransferase</keyword>
<comment type="catalytic activity">
    <reaction evidence="8">
        <text>[(1-&gt;4)-alpha-D-glucosyl](n) + phosphate = [(1-&gt;4)-alpha-D-glucosyl](n-1) + alpha-D-glucose 1-phosphate</text>
        <dbReference type="Rhea" id="RHEA:41732"/>
        <dbReference type="Rhea" id="RHEA-COMP:9584"/>
        <dbReference type="Rhea" id="RHEA-COMP:9586"/>
        <dbReference type="ChEBI" id="CHEBI:15444"/>
        <dbReference type="ChEBI" id="CHEBI:43474"/>
        <dbReference type="ChEBI" id="CHEBI:58601"/>
        <dbReference type="EC" id="2.4.1.1"/>
    </reaction>
</comment>
<dbReference type="GO" id="GO:0008184">
    <property type="term" value="F:glycogen phosphorylase activity"/>
    <property type="evidence" value="ECO:0007669"/>
    <property type="project" value="InterPro"/>
</dbReference>
<evidence type="ECO:0000256" key="7">
    <source>
        <dbReference type="PIRSR" id="PIRSR000460-1"/>
    </source>
</evidence>
<keyword evidence="6 8" id="KW-0119">Carbohydrate metabolism</keyword>
<dbReference type="EC" id="2.4.1.1" evidence="8"/>
<proteinExistence type="inferred from homology"/>
<dbReference type="PANTHER" id="PTHR11468:SF25">
    <property type="entry name" value="MALTODEXTRIN PHOSPHORYLASE"/>
    <property type="match status" value="1"/>
</dbReference>
<evidence type="ECO:0000256" key="5">
    <source>
        <dbReference type="ARBA" id="ARBA00022898"/>
    </source>
</evidence>
<evidence type="ECO:0000256" key="1">
    <source>
        <dbReference type="ARBA" id="ARBA00001933"/>
    </source>
</evidence>
<dbReference type="Gene3D" id="3.40.50.2000">
    <property type="entry name" value="Glycogen Phosphorylase B"/>
    <property type="match status" value="2"/>
</dbReference>
<accession>A0A366K976</accession>
<dbReference type="Pfam" id="PF00343">
    <property type="entry name" value="Phosphorylase"/>
    <property type="match status" value="1"/>
</dbReference>
<evidence type="ECO:0000256" key="8">
    <source>
        <dbReference type="RuleBase" id="RU000587"/>
    </source>
</evidence>
<dbReference type="SUPFAM" id="SSF53756">
    <property type="entry name" value="UDP-Glycosyltransferase/glycogen phosphorylase"/>
    <property type="match status" value="1"/>
</dbReference>
<dbReference type="PANTHER" id="PTHR11468">
    <property type="entry name" value="GLYCOGEN PHOSPHORYLASE"/>
    <property type="match status" value="1"/>
</dbReference>
<dbReference type="CDD" id="cd04300">
    <property type="entry name" value="GT35_Glycogen_Phosphorylase"/>
    <property type="match status" value="1"/>
</dbReference>
<comment type="caution">
    <text evidence="9">The sequence shown here is derived from an EMBL/GenBank/DDBJ whole genome shotgun (WGS) entry which is preliminary data.</text>
</comment>
<feature type="modified residue" description="N6-(pyridoxal phosphate)lysine" evidence="7">
    <location>
        <position position="666"/>
    </location>
</feature>
<dbReference type="PIRSF" id="PIRSF000460">
    <property type="entry name" value="Pprylas_GlgP"/>
    <property type="match status" value="1"/>
</dbReference>
<organism evidence="9 10">
    <name type="scientific">Bifidobacterium aemilianum</name>
    <dbReference type="NCBI Taxonomy" id="2493120"/>
    <lineage>
        <taxon>Bacteria</taxon>
        <taxon>Bacillati</taxon>
        <taxon>Actinomycetota</taxon>
        <taxon>Actinomycetes</taxon>
        <taxon>Bifidobacteriales</taxon>
        <taxon>Bifidobacteriaceae</taxon>
        <taxon>Bifidobacterium</taxon>
    </lineage>
</organism>
<dbReference type="OrthoDB" id="9760804at2"/>
<dbReference type="RefSeq" id="WP_113860040.1">
    <property type="nucleotide sequence ID" value="NZ_PDCG01000003.1"/>
</dbReference>
<dbReference type="AlphaFoldDB" id="A0A366K976"/>
<keyword evidence="10" id="KW-1185">Reference proteome</keyword>
<dbReference type="GO" id="GO:0005980">
    <property type="term" value="P:glycogen catabolic process"/>
    <property type="evidence" value="ECO:0007669"/>
    <property type="project" value="TreeGrafter"/>
</dbReference>
<dbReference type="FunFam" id="3.40.50.2000:FF:000149">
    <property type="entry name" value="Glycogen phosphorylase, muscle form"/>
    <property type="match status" value="1"/>
</dbReference>
<evidence type="ECO:0000256" key="6">
    <source>
        <dbReference type="ARBA" id="ARBA00023277"/>
    </source>
</evidence>
<evidence type="ECO:0000256" key="3">
    <source>
        <dbReference type="ARBA" id="ARBA00022676"/>
    </source>
</evidence>
<keyword evidence="5 7" id="KW-0663">Pyridoxal phosphate</keyword>
<dbReference type="GO" id="GO:0030170">
    <property type="term" value="F:pyridoxal phosphate binding"/>
    <property type="evidence" value="ECO:0007669"/>
    <property type="project" value="InterPro"/>
</dbReference>
<dbReference type="EMBL" id="PDCG01000003">
    <property type="protein sequence ID" value="RBP97792.1"/>
    <property type="molecule type" value="Genomic_DNA"/>
</dbReference>
<keyword evidence="4 8" id="KW-0808">Transferase</keyword>
<dbReference type="NCBIfam" id="TIGR02093">
    <property type="entry name" value="P_ylase"/>
    <property type="match status" value="1"/>
</dbReference>
<name>A0A366K976_9BIFI</name>
<comment type="cofactor">
    <cofactor evidence="1 8">
        <name>pyridoxal 5'-phosphate</name>
        <dbReference type="ChEBI" id="CHEBI:597326"/>
    </cofactor>
</comment>